<keyword evidence="2" id="KW-1185">Reference proteome</keyword>
<gene>
    <name evidence="1" type="ORF">PIB30_075250</name>
</gene>
<comment type="caution">
    <text evidence="1">The sequence shown here is derived from an EMBL/GenBank/DDBJ whole genome shotgun (WGS) entry which is preliminary data.</text>
</comment>
<dbReference type="PANTHER" id="PTHR33704:SF1">
    <property type="entry name" value="PROTEIN HEAT INTOLERANT 4-RELATED"/>
    <property type="match status" value="1"/>
</dbReference>
<organism evidence="1 2">
    <name type="scientific">Stylosanthes scabra</name>
    <dbReference type="NCBI Taxonomy" id="79078"/>
    <lineage>
        <taxon>Eukaryota</taxon>
        <taxon>Viridiplantae</taxon>
        <taxon>Streptophyta</taxon>
        <taxon>Embryophyta</taxon>
        <taxon>Tracheophyta</taxon>
        <taxon>Spermatophyta</taxon>
        <taxon>Magnoliopsida</taxon>
        <taxon>eudicotyledons</taxon>
        <taxon>Gunneridae</taxon>
        <taxon>Pentapetalae</taxon>
        <taxon>rosids</taxon>
        <taxon>fabids</taxon>
        <taxon>Fabales</taxon>
        <taxon>Fabaceae</taxon>
        <taxon>Papilionoideae</taxon>
        <taxon>50 kb inversion clade</taxon>
        <taxon>dalbergioids sensu lato</taxon>
        <taxon>Dalbergieae</taxon>
        <taxon>Pterocarpus clade</taxon>
        <taxon>Stylosanthes</taxon>
    </lineage>
</organism>
<reference evidence="1 2" key="1">
    <citation type="journal article" date="2023" name="Plants (Basel)">
        <title>Bridging the Gap: Combining Genomics and Transcriptomics Approaches to Understand Stylosanthes scabra, an Orphan Legume from the Brazilian Caatinga.</title>
        <authorList>
            <person name="Ferreira-Neto J.R.C."/>
            <person name="da Silva M.D."/>
            <person name="Binneck E."/>
            <person name="de Melo N.F."/>
            <person name="da Silva R.H."/>
            <person name="de Melo A.L.T.M."/>
            <person name="Pandolfi V."/>
            <person name="Bustamante F.O."/>
            <person name="Brasileiro-Vidal A.C."/>
            <person name="Benko-Iseppon A.M."/>
        </authorList>
    </citation>
    <scope>NUCLEOTIDE SEQUENCE [LARGE SCALE GENOMIC DNA]</scope>
    <source>
        <tissue evidence="1">Leaves</tissue>
    </source>
</reference>
<dbReference type="EMBL" id="JASCZI010212403">
    <property type="protein sequence ID" value="MED6199361.1"/>
    <property type="molecule type" value="Genomic_DNA"/>
</dbReference>
<dbReference type="PANTHER" id="PTHR33704">
    <property type="entry name" value="PROTEIN HEAT INTOLERANT 4-RELATED"/>
    <property type="match status" value="1"/>
</dbReference>
<evidence type="ECO:0000313" key="1">
    <source>
        <dbReference type="EMBL" id="MED6199361.1"/>
    </source>
</evidence>
<protein>
    <submittedName>
        <fullName evidence="1">Uncharacterized protein</fullName>
    </submittedName>
</protein>
<sequence length="73" mass="8500">MLQPSCVKQVVLPFPPSDKIGITSVQRESEEIIPMKQMKMDWIPYMPSEEAALKHLKLEQLKKYEYCFTEATP</sequence>
<dbReference type="InterPro" id="IPR039313">
    <property type="entry name" value="HIT4"/>
</dbReference>
<dbReference type="Proteomes" id="UP001341840">
    <property type="component" value="Unassembled WGS sequence"/>
</dbReference>
<evidence type="ECO:0000313" key="2">
    <source>
        <dbReference type="Proteomes" id="UP001341840"/>
    </source>
</evidence>
<proteinExistence type="predicted"/>
<name>A0ABU6XQ85_9FABA</name>
<accession>A0ABU6XQ85</accession>